<keyword evidence="1" id="KW-0812">Transmembrane</keyword>
<keyword evidence="1" id="KW-0472">Membrane</keyword>
<protein>
    <submittedName>
        <fullName evidence="2">Uncharacterized protein</fullName>
    </submittedName>
</protein>
<feature type="transmembrane region" description="Helical" evidence="1">
    <location>
        <begin position="16"/>
        <end position="39"/>
    </location>
</feature>
<dbReference type="Proteomes" id="UP001157069">
    <property type="component" value="Unassembled WGS sequence"/>
</dbReference>
<keyword evidence="1" id="KW-1133">Transmembrane helix</keyword>
<keyword evidence="3" id="KW-1185">Reference proteome</keyword>
<accession>A0ABQ6JXY0</accession>
<reference evidence="3" key="1">
    <citation type="journal article" date="2019" name="Int. J. Syst. Evol. Microbiol.">
        <title>The Global Catalogue of Microorganisms (GCM) 10K type strain sequencing project: providing services to taxonomists for standard genome sequencing and annotation.</title>
        <authorList>
            <consortium name="The Broad Institute Genomics Platform"/>
            <consortium name="The Broad Institute Genome Sequencing Center for Infectious Disease"/>
            <person name="Wu L."/>
            <person name="Ma J."/>
        </authorList>
    </citation>
    <scope>NUCLEOTIDE SEQUENCE [LARGE SCALE GENOMIC DNA]</scope>
    <source>
        <strain evidence="3">NBRC 108755</strain>
    </source>
</reference>
<gene>
    <name evidence="2" type="ORF">GCM10025869_27820</name>
</gene>
<evidence type="ECO:0000256" key="1">
    <source>
        <dbReference type="SAM" id="Phobius"/>
    </source>
</evidence>
<comment type="caution">
    <text evidence="2">The sequence shown here is derived from an EMBL/GenBank/DDBJ whole genome shotgun (WGS) entry which is preliminary data.</text>
</comment>
<sequence length="49" mass="5347">MLGLDSVNPFGREATVWSVFGAGYLFVPLVLPVLGILWLRSRTRATVGN</sequence>
<evidence type="ECO:0000313" key="2">
    <source>
        <dbReference type="EMBL" id="GMA92253.1"/>
    </source>
</evidence>
<name>A0ABQ6JXY0_9MICO</name>
<proteinExistence type="predicted"/>
<dbReference type="EMBL" id="BSVA01000001">
    <property type="protein sequence ID" value="GMA92253.1"/>
    <property type="molecule type" value="Genomic_DNA"/>
</dbReference>
<organism evidence="2 3">
    <name type="scientific">Homoserinibacter gongjuensis</name>
    <dbReference type="NCBI Taxonomy" id="1162968"/>
    <lineage>
        <taxon>Bacteria</taxon>
        <taxon>Bacillati</taxon>
        <taxon>Actinomycetota</taxon>
        <taxon>Actinomycetes</taxon>
        <taxon>Micrococcales</taxon>
        <taxon>Microbacteriaceae</taxon>
        <taxon>Homoserinibacter</taxon>
    </lineage>
</organism>
<evidence type="ECO:0000313" key="3">
    <source>
        <dbReference type="Proteomes" id="UP001157069"/>
    </source>
</evidence>